<proteinExistence type="inferred from homology"/>
<dbReference type="AlphaFoldDB" id="A0A914M287"/>
<dbReference type="GO" id="GO:0022904">
    <property type="term" value="P:respiratory electron transport chain"/>
    <property type="evidence" value="ECO:0007669"/>
    <property type="project" value="TreeGrafter"/>
</dbReference>
<dbReference type="PANTHER" id="PTHR21024">
    <property type="entry name" value="GROWTH HORMONE-INDUCIBLE SOLUBLE PROTEIN-RELATED"/>
    <property type="match status" value="1"/>
</dbReference>
<evidence type="ECO:0000313" key="3">
    <source>
        <dbReference type="WBParaSite" id="Minc3s01188g21521"/>
    </source>
</evidence>
<dbReference type="CDD" id="cd20265">
    <property type="entry name" value="Complex1_LYR_ETFRF1_LYRM5"/>
    <property type="match status" value="1"/>
</dbReference>
<comment type="similarity">
    <text evidence="1">Belongs to the complex I LYR family.</text>
</comment>
<dbReference type="InterPro" id="IPR045296">
    <property type="entry name" value="Complex1_LYR_ETFRF1_LYRM5"/>
</dbReference>
<dbReference type="WBParaSite" id="Minc3s01188g21521">
    <property type="protein sequence ID" value="Minc3s01188g21521"/>
    <property type="gene ID" value="Minc3s01188g21521"/>
</dbReference>
<organism evidence="2 3">
    <name type="scientific">Meloidogyne incognita</name>
    <name type="common">Southern root-knot nematode worm</name>
    <name type="synonym">Oxyuris incognita</name>
    <dbReference type="NCBI Taxonomy" id="6306"/>
    <lineage>
        <taxon>Eukaryota</taxon>
        <taxon>Metazoa</taxon>
        <taxon>Ecdysozoa</taxon>
        <taxon>Nematoda</taxon>
        <taxon>Chromadorea</taxon>
        <taxon>Rhabditida</taxon>
        <taxon>Tylenchina</taxon>
        <taxon>Tylenchomorpha</taxon>
        <taxon>Tylenchoidea</taxon>
        <taxon>Meloidogynidae</taxon>
        <taxon>Meloidogyninae</taxon>
        <taxon>Meloidogyne</taxon>
        <taxon>Meloidogyne incognita group</taxon>
    </lineage>
</organism>
<dbReference type="Pfam" id="PF13233">
    <property type="entry name" value="Complex1_LYR_2"/>
    <property type="match status" value="1"/>
</dbReference>
<evidence type="ECO:0000256" key="1">
    <source>
        <dbReference type="ARBA" id="ARBA00009508"/>
    </source>
</evidence>
<accession>A0A914M287</accession>
<dbReference type="Proteomes" id="UP000887563">
    <property type="component" value="Unplaced"/>
</dbReference>
<dbReference type="InterPro" id="IPR052000">
    <property type="entry name" value="ETFRF1"/>
</dbReference>
<dbReference type="GO" id="GO:0005739">
    <property type="term" value="C:mitochondrion"/>
    <property type="evidence" value="ECO:0007669"/>
    <property type="project" value="TreeGrafter"/>
</dbReference>
<name>A0A914M287_MELIC</name>
<dbReference type="GO" id="GO:0090324">
    <property type="term" value="P:negative regulation of oxidative phosphorylation"/>
    <property type="evidence" value="ECO:0007669"/>
    <property type="project" value="InterPro"/>
</dbReference>
<keyword evidence="2" id="KW-1185">Reference proteome</keyword>
<reference evidence="3" key="1">
    <citation type="submission" date="2022-11" db="UniProtKB">
        <authorList>
            <consortium name="WormBaseParasite"/>
        </authorList>
    </citation>
    <scope>IDENTIFICATION</scope>
</reference>
<evidence type="ECO:0000313" key="2">
    <source>
        <dbReference type="Proteomes" id="UP000887563"/>
    </source>
</evidence>
<protein>
    <submittedName>
        <fullName evidence="3">Complex 1 LYR protein domain-containing protein</fullName>
    </submittedName>
</protein>
<sequence>MSQQSRQLRNQVIQLYRTLYFMGKEYPKGSLWFHQRLKNAFIRNKEIEDEEKIKDLIKRGDYVVKELESLYQLRKYRALKITFVPKKEKIKKAFKNR</sequence>
<dbReference type="PANTHER" id="PTHR21024:SF0">
    <property type="entry name" value="ELECTRON TRANSFER FLAVOPROTEIN REGULATORY FACTOR 1"/>
    <property type="match status" value="1"/>
</dbReference>